<protein>
    <submittedName>
        <fullName evidence="2">Uncharacterized protein</fullName>
    </submittedName>
</protein>
<accession>A0A388KN98</accession>
<evidence type="ECO:0000256" key="1">
    <source>
        <dbReference type="SAM" id="MobiDB-lite"/>
    </source>
</evidence>
<feature type="region of interest" description="Disordered" evidence="1">
    <location>
        <begin position="1"/>
        <end position="23"/>
    </location>
</feature>
<dbReference type="Gramene" id="GBG71478">
    <property type="protein sequence ID" value="GBG71478"/>
    <property type="gene ID" value="CBR_g8894"/>
</dbReference>
<dbReference type="EMBL" id="BFEA01000147">
    <property type="protein sequence ID" value="GBG71478.1"/>
    <property type="molecule type" value="Genomic_DNA"/>
</dbReference>
<name>A0A388KN98_CHABU</name>
<evidence type="ECO:0000313" key="3">
    <source>
        <dbReference type="Proteomes" id="UP000265515"/>
    </source>
</evidence>
<sequence>MRRKGEYIRQRRTEEKRTEGHRRTDLRTRVNGVATCALRRTKLRVRTRMHEIDPGLAVAPATEQAPERTGEGEVGRVRDRMGKRFGSITKRSTEAGGIANSSVDLVNEKVANIPRIREEGLHEDRTIEHASLDLEHVFIRLWGAQSEYHKKRACSIGLEKKEVVMSDDEEDEEMTEVERVFLRKQKEERMLARAALKKSEKKVEVSKFTRNAFLPLASSRWVESMSLAFQNRLWSLDTFNHCAPFGVSGFRFMAKAMEAELQYCLKRALDDVLELPNAKLPFKGDGVNFPPMHEIDPTKCRHPEPFIAMKSNAPPRNSNALNELKKVWNYGRLYFKCKCASISGTDCGAGPAWFNHFLWYVFANGDVFFPTGPTLRARVRNMLDHLADSWRPLIRASITVLHMRDIMMTLATTIIEDPSKSPAAILQGQKWANRKFPKTCAKMLLPSKYVEKRKEVGSSNPRPGKKQKTIAEALAPTVKPCEEVSTVDPSTPPVATSPSSSSPPNSTLTTVGATGMRVSLPPLVIKSPTRRSPRLALVSKFKDA</sequence>
<comment type="caution">
    <text evidence="2">The sequence shown here is derived from an EMBL/GenBank/DDBJ whole genome shotgun (WGS) entry which is preliminary data.</text>
</comment>
<reference evidence="2 3" key="1">
    <citation type="journal article" date="2018" name="Cell">
        <title>The Chara Genome: Secondary Complexity and Implications for Plant Terrestrialization.</title>
        <authorList>
            <person name="Nishiyama T."/>
            <person name="Sakayama H."/>
            <person name="Vries J.D."/>
            <person name="Buschmann H."/>
            <person name="Saint-Marcoux D."/>
            <person name="Ullrich K.K."/>
            <person name="Haas F.B."/>
            <person name="Vanderstraeten L."/>
            <person name="Becker D."/>
            <person name="Lang D."/>
            <person name="Vosolsobe S."/>
            <person name="Rombauts S."/>
            <person name="Wilhelmsson P.K.I."/>
            <person name="Janitza P."/>
            <person name="Kern R."/>
            <person name="Heyl A."/>
            <person name="Rumpler F."/>
            <person name="Villalobos L.I.A.C."/>
            <person name="Clay J.M."/>
            <person name="Skokan R."/>
            <person name="Toyoda A."/>
            <person name="Suzuki Y."/>
            <person name="Kagoshima H."/>
            <person name="Schijlen E."/>
            <person name="Tajeshwar N."/>
            <person name="Catarino B."/>
            <person name="Hetherington A.J."/>
            <person name="Saltykova A."/>
            <person name="Bonnot C."/>
            <person name="Breuninger H."/>
            <person name="Symeonidi A."/>
            <person name="Radhakrishnan G.V."/>
            <person name="Van Nieuwerburgh F."/>
            <person name="Deforce D."/>
            <person name="Chang C."/>
            <person name="Karol K.G."/>
            <person name="Hedrich R."/>
            <person name="Ulvskov P."/>
            <person name="Glockner G."/>
            <person name="Delwiche C.F."/>
            <person name="Petrasek J."/>
            <person name="Van de Peer Y."/>
            <person name="Friml J."/>
            <person name="Beilby M."/>
            <person name="Dolan L."/>
            <person name="Kohara Y."/>
            <person name="Sugano S."/>
            <person name="Fujiyama A."/>
            <person name="Delaux P.-M."/>
            <person name="Quint M."/>
            <person name="TheiBen G."/>
            <person name="Hagemann M."/>
            <person name="Harholt J."/>
            <person name="Dunand C."/>
            <person name="Zachgo S."/>
            <person name="Langdale J."/>
            <person name="Maumus F."/>
            <person name="Straeten D.V.D."/>
            <person name="Gould S.B."/>
            <person name="Rensing S.A."/>
        </authorList>
    </citation>
    <scope>NUCLEOTIDE SEQUENCE [LARGE SCALE GENOMIC DNA]</scope>
    <source>
        <strain evidence="2 3">S276</strain>
    </source>
</reference>
<keyword evidence="3" id="KW-1185">Reference proteome</keyword>
<feature type="region of interest" description="Disordered" evidence="1">
    <location>
        <begin position="477"/>
        <end position="516"/>
    </location>
</feature>
<evidence type="ECO:0000313" key="2">
    <source>
        <dbReference type="EMBL" id="GBG71478.1"/>
    </source>
</evidence>
<dbReference type="Proteomes" id="UP000265515">
    <property type="component" value="Unassembled WGS sequence"/>
</dbReference>
<feature type="compositionally biased region" description="Low complexity" evidence="1">
    <location>
        <begin position="484"/>
        <end position="511"/>
    </location>
</feature>
<gene>
    <name evidence="2" type="ORF">CBR_g8894</name>
</gene>
<proteinExistence type="predicted"/>
<dbReference type="AlphaFoldDB" id="A0A388KN98"/>
<organism evidence="2 3">
    <name type="scientific">Chara braunii</name>
    <name type="common">Braun's stonewort</name>
    <dbReference type="NCBI Taxonomy" id="69332"/>
    <lineage>
        <taxon>Eukaryota</taxon>
        <taxon>Viridiplantae</taxon>
        <taxon>Streptophyta</taxon>
        <taxon>Charophyceae</taxon>
        <taxon>Charales</taxon>
        <taxon>Characeae</taxon>
        <taxon>Chara</taxon>
    </lineage>
</organism>